<sequence length="834" mass="96439">MENFDDEFGDLSGYKILSFEEVTQGFEGNKNPLQGIKGMQKSDIEYKNDGYINLNLLLDHIRLAYNAGYGDKMQYAYQEYFQDTAQTYIMDGHKHIDVSAKIYLKNGIVKVSQRVGRDKPAMEVFFDENDKLTYTLTFRYSETLQTAIELRTHSFEDYKSLLLYLGYGDIETDYDASTYFIKEFTNFLKDPKNTATDLYKVYADLPKSFIVHIHLSTENVVKHLITLTKEDDTGWFSWMKDTSSLLITVMSMFRDYDKVVDYFNENPKLVNEIYDNLDGHSEILGLPFSNRILFASVLNMFVQRDPNIKTKITNSLIRKGNYYIESNILELNDTLNNIKGVTSVDWDFDYKDAIFLQQKRTVQKTIVRSLIDEDGEPVKDITIEEKINVEENIDPGYFYNPMSPVIYLDEEGNSNIVTALFIKAIADEKEWAKVMQTIRIGGDIFAIILGVITLGATSEFSALAIADLALASVDLALMNEEVKKWLSQYPEGKWFVENWDLIYAFVGAGIMSVVVMEGILIHGSALLERVKNLKNIKENYLIFTKQLEKLIAELDIYKARAATNAIEEVVITAKKNALLEKLLKPFLSSDANIEYIIEQLAKRKISVKKAGDNLYEIYYKGKLVTTTDANEAGAFLKDNFWKTERQLEEVVDKIAKENFIKKIIVSELDELGSLPATQEELLAWEKKIKVLSFKEKCRFRVATKNTKAFRYMEKEKVIAYFDGHETPPVIWYREGSSNYVIAHEYYHLEEYVKIGREAFIKGDRGTLKEWHVNNILREKYVAERLLENADALNLSKNERLHIKWYYQKEIIKKAVDDGVEMLSEYIIRFKNYGL</sequence>
<organism evidence="1 2">
    <name type="scientific">Chryseobacterium taihuense</name>
    <dbReference type="NCBI Taxonomy" id="1141221"/>
    <lineage>
        <taxon>Bacteria</taxon>
        <taxon>Pseudomonadati</taxon>
        <taxon>Bacteroidota</taxon>
        <taxon>Flavobacteriia</taxon>
        <taxon>Flavobacteriales</taxon>
        <taxon>Weeksellaceae</taxon>
        <taxon>Chryseobacterium group</taxon>
        <taxon>Chryseobacterium</taxon>
    </lineage>
</organism>
<dbReference type="Proteomes" id="UP000290013">
    <property type="component" value="Chromosome"/>
</dbReference>
<evidence type="ECO:0000313" key="2">
    <source>
        <dbReference type="Proteomes" id="UP000290013"/>
    </source>
</evidence>
<protein>
    <recommendedName>
        <fullName evidence="3">Tox-MPTase4 domain-containing protein</fullName>
    </recommendedName>
</protein>
<dbReference type="RefSeq" id="WP_130914529.1">
    <property type="nucleotide sequence ID" value="NZ_LR215974.1"/>
</dbReference>
<reference evidence="1 2" key="1">
    <citation type="submission" date="2019-02" db="EMBL/GenBank/DDBJ databases">
        <authorList>
            <consortium name="Pathogen Informatics"/>
        </authorList>
    </citation>
    <scope>NUCLEOTIDE SEQUENCE [LARGE SCALE GENOMIC DNA]</scope>
    <source>
        <strain evidence="1 2">3012STDY6944375</strain>
    </source>
</reference>
<proteinExistence type="predicted"/>
<evidence type="ECO:0000313" key="1">
    <source>
        <dbReference type="EMBL" id="VFB04169.1"/>
    </source>
</evidence>
<dbReference type="EMBL" id="LR215974">
    <property type="protein sequence ID" value="VFB04169.1"/>
    <property type="molecule type" value="Genomic_DNA"/>
</dbReference>
<gene>
    <name evidence="1" type="ORF">NCTC12078_02192</name>
</gene>
<dbReference type="KEGG" id="ctai:NCTC12078_02192"/>
<accession>A0A4U8WP51</accession>
<evidence type="ECO:0008006" key="3">
    <source>
        <dbReference type="Google" id="ProtNLM"/>
    </source>
</evidence>
<dbReference type="AlphaFoldDB" id="A0A4U8WP51"/>
<name>A0A4U8WP51_9FLAO</name>